<keyword evidence="1" id="KW-0449">Lipoprotein</keyword>
<protein>
    <submittedName>
        <fullName evidence="1">SusD/RagB family nutrient-binding outer membrane lipoprotein</fullName>
    </submittedName>
</protein>
<dbReference type="AlphaFoldDB" id="A0A365XPQ6"/>
<dbReference type="InterPro" id="IPR011990">
    <property type="entry name" value="TPR-like_helical_dom_sf"/>
</dbReference>
<keyword evidence="2" id="KW-1185">Reference proteome</keyword>
<dbReference type="PROSITE" id="PS51257">
    <property type="entry name" value="PROKAR_LIPOPROTEIN"/>
    <property type="match status" value="1"/>
</dbReference>
<dbReference type="Pfam" id="PF12771">
    <property type="entry name" value="SusD-like_2"/>
    <property type="match status" value="1"/>
</dbReference>
<dbReference type="OrthoDB" id="9766256at2"/>
<dbReference type="RefSeq" id="WP_113617082.1">
    <property type="nucleotide sequence ID" value="NZ_QFFJ01000002.1"/>
</dbReference>
<evidence type="ECO:0000313" key="2">
    <source>
        <dbReference type="Proteomes" id="UP000253410"/>
    </source>
</evidence>
<dbReference type="SUPFAM" id="SSF48452">
    <property type="entry name" value="TPR-like"/>
    <property type="match status" value="1"/>
</dbReference>
<evidence type="ECO:0000313" key="1">
    <source>
        <dbReference type="EMBL" id="RBL88332.1"/>
    </source>
</evidence>
<comment type="caution">
    <text evidence="1">The sequence shown here is derived from an EMBL/GenBank/DDBJ whole genome shotgun (WGS) entry which is preliminary data.</text>
</comment>
<dbReference type="Gene3D" id="1.25.40.390">
    <property type="match status" value="1"/>
</dbReference>
<dbReference type="Proteomes" id="UP000253410">
    <property type="component" value="Unassembled WGS sequence"/>
</dbReference>
<gene>
    <name evidence="1" type="ORF">DF182_17205</name>
</gene>
<organism evidence="1 2">
    <name type="scientific">Chitinophaga flava</name>
    <dbReference type="NCBI Taxonomy" id="2259036"/>
    <lineage>
        <taxon>Bacteria</taxon>
        <taxon>Pseudomonadati</taxon>
        <taxon>Bacteroidota</taxon>
        <taxon>Chitinophagia</taxon>
        <taxon>Chitinophagales</taxon>
        <taxon>Chitinophagaceae</taxon>
        <taxon>Chitinophaga</taxon>
    </lineage>
</organism>
<sequence length="507" mass="57115">MKKYIYIIGCAAVMFSTVLTSCKKNFEEINTDPNSTEHALPQQLLAPALVNTLSANLSRNRNFNNELMQVTVDINDAEGKVFRYDYRSSWSDYLYTAWYSRLTDFKALYATATDTLTYNQSFQGISLICQSWVYSLITDTYGDVPYFKSNMAKDSAISYPPFDRQKDIYFDIFKQLEKANELLKANVSIPGGSDPVYGGNVGKWRKFGNSLYLRLLLRLSGKAEVADTCIKKIKEIVDVNTTQYPIMANNDESAILRWTGAGPLVSPLLNVREQDFRSPGVASFFIDHLAAWNDPRIDIPTYGANGYNRWALVPYSGMFKGVPSGYAPGENPQKMSYFNSYVSTLSAPSLMNDPMTGMILNYPEVCFILAEAAAKGWISGAADQYYNNGAMNSITQWVPKFTGPITTWLAAADIQWIESETLDQKMEKIHLQKYYALFLTDMQQWFEYRRTGHPVLPKGNGLKNNGIMPARMTYPVFVQSANPSNYKAAVAAQGADLISTQVWWQKP</sequence>
<accession>A0A365XPQ6</accession>
<reference evidence="1 2" key="1">
    <citation type="submission" date="2018-05" db="EMBL/GenBank/DDBJ databases">
        <title>Chitinophaga sp. K3CV102501T nov., isolated from isolated from a monsoon evergreen broad-leaved forest soil.</title>
        <authorList>
            <person name="Lv Y."/>
        </authorList>
    </citation>
    <scope>NUCLEOTIDE SEQUENCE [LARGE SCALE GENOMIC DNA]</scope>
    <source>
        <strain evidence="1 2">GDMCC 1.1325</strain>
    </source>
</reference>
<name>A0A365XPQ6_9BACT</name>
<dbReference type="EMBL" id="QFFJ01000002">
    <property type="protein sequence ID" value="RBL88332.1"/>
    <property type="molecule type" value="Genomic_DNA"/>
</dbReference>
<dbReference type="InterPro" id="IPR041662">
    <property type="entry name" value="SusD-like_2"/>
</dbReference>
<proteinExistence type="predicted"/>